<keyword evidence="1" id="KW-1133">Transmembrane helix</keyword>
<dbReference type="AlphaFoldDB" id="A0A504XFN1"/>
<sequence>MLPYGALWKLDEMLHAAAPPPRRTAAVRRRQALFYFFWGISLVSVFLVPFHYASLRRLRIDSERELLGLVAPTVDLTQLHMRQDQALQRLRAWSTARWVDKHPERCEDDNVGDADVTADFALAFYLHPLSRTRLDGVFAHPYVRAVAGGGVGVLWPRLGDAAEARDALQHVPRARTLSEVAVDAAKDPSNPAKCLIALRRDLLQAGAEGINYEEEKDDLIKALQETLSQEAGLYCINVGGPSDAAKVAVDAVDGQAATDNVLAALLLWLAGRHKCSHAQEEAISRALAACQAPLSRSLRMSFDWSAAPGAARAMTPIVATVQEEEAAPQYLCLCSKHGVQPPAALVEPSSGTATSLFLVDPARLEASTQTCADACLRSGSLYGKERE</sequence>
<dbReference type="VEuPathDB" id="TriTrypDB:LdCL_350011100"/>
<feature type="transmembrane region" description="Helical" evidence="1">
    <location>
        <begin position="32"/>
        <end position="52"/>
    </location>
</feature>
<keyword evidence="1" id="KW-0472">Membrane</keyword>
<dbReference type="VEuPathDB" id="TriTrypDB:LDHU3_35.0760"/>
<reference evidence="2" key="1">
    <citation type="submission" date="2019-02" db="EMBL/GenBank/DDBJ databases">
        <title>FDA dAtabase for Regulatory Grade micrObial Sequences (FDA-ARGOS): Supporting development and validation of Infectious Disease Dx tests.</title>
        <authorList>
            <person name="Duncan R."/>
            <person name="Fisher C."/>
            <person name="Tallon L.J."/>
            <person name="Sadzewicz L."/>
            <person name="Sengamalay N."/>
            <person name="Ott S."/>
            <person name="Godinez A."/>
            <person name="Nagaraj S."/>
            <person name="Nadendla S."/>
            <person name="Sichtig H."/>
        </authorList>
    </citation>
    <scope>NUCLEOTIDE SEQUENCE</scope>
    <source>
        <strain evidence="2">FDAARGOS_360</strain>
    </source>
</reference>
<dbReference type="Proteomes" id="UP000318821">
    <property type="component" value="Unassembled WGS sequence"/>
</dbReference>
<dbReference type="VEuPathDB" id="TriTrypDB:LdBPK_350620.1"/>
<proteinExistence type="predicted"/>
<accession>A0A504XFN1</accession>
<dbReference type="EMBL" id="RHLD01000029">
    <property type="protein sequence ID" value="TPP46475.1"/>
    <property type="molecule type" value="Genomic_DNA"/>
</dbReference>
<keyword evidence="1" id="KW-0812">Transmembrane</keyword>
<name>A0A504XFN1_LEIDO</name>
<comment type="caution">
    <text evidence="2">The sequence shown here is derived from an EMBL/GenBank/DDBJ whole genome shotgun (WGS) entry which is preliminary data.</text>
</comment>
<evidence type="ECO:0000313" key="2">
    <source>
        <dbReference type="EMBL" id="TPP46475.1"/>
    </source>
</evidence>
<gene>
    <name evidence="2" type="ORF">CGC20_0665</name>
</gene>
<protein>
    <submittedName>
        <fullName evidence="2">Uncharacterized protein</fullName>
    </submittedName>
</protein>
<organism evidence="2">
    <name type="scientific">Leishmania donovani</name>
    <dbReference type="NCBI Taxonomy" id="5661"/>
    <lineage>
        <taxon>Eukaryota</taxon>
        <taxon>Discoba</taxon>
        <taxon>Euglenozoa</taxon>
        <taxon>Kinetoplastea</taxon>
        <taxon>Metakinetoplastina</taxon>
        <taxon>Trypanosomatida</taxon>
        <taxon>Trypanosomatidae</taxon>
        <taxon>Leishmaniinae</taxon>
        <taxon>Leishmania</taxon>
    </lineage>
</organism>
<evidence type="ECO:0000256" key="1">
    <source>
        <dbReference type="SAM" id="Phobius"/>
    </source>
</evidence>